<feature type="region of interest" description="Disordered" evidence="10">
    <location>
        <begin position="142"/>
        <end position="237"/>
    </location>
</feature>
<dbReference type="InterPro" id="IPR009057">
    <property type="entry name" value="Homeodomain-like_sf"/>
</dbReference>
<comment type="similarity">
    <text evidence="7">Belongs to the paired homeobox family. Unc-4 subfamily.</text>
</comment>
<dbReference type="GO" id="GO:1990837">
    <property type="term" value="F:sequence-specific double-stranded DNA binding"/>
    <property type="evidence" value="ECO:0007669"/>
    <property type="project" value="TreeGrafter"/>
</dbReference>
<evidence type="ECO:0000256" key="3">
    <source>
        <dbReference type="ARBA" id="ARBA00022473"/>
    </source>
</evidence>
<accession>A0AAQ4S4F0</accession>
<dbReference type="Pfam" id="PF03826">
    <property type="entry name" value="OAR"/>
    <property type="match status" value="1"/>
</dbReference>
<evidence type="ECO:0000256" key="10">
    <source>
        <dbReference type="SAM" id="MobiDB-lite"/>
    </source>
</evidence>
<evidence type="ECO:0000256" key="4">
    <source>
        <dbReference type="ARBA" id="ARBA00023125"/>
    </source>
</evidence>
<dbReference type="InterPro" id="IPR003654">
    <property type="entry name" value="OAR_dom"/>
</dbReference>
<dbReference type="Proteomes" id="UP000007635">
    <property type="component" value="Chromosome XI"/>
</dbReference>
<dbReference type="GO" id="GO:0005634">
    <property type="term" value="C:nucleus"/>
    <property type="evidence" value="ECO:0007669"/>
    <property type="project" value="UniProtKB-SubCell"/>
</dbReference>
<keyword evidence="6 8" id="KW-0539">Nucleus</keyword>
<dbReference type="Gene3D" id="1.10.10.60">
    <property type="entry name" value="Homeodomain-like"/>
    <property type="match status" value="1"/>
</dbReference>
<evidence type="ECO:0000259" key="12">
    <source>
        <dbReference type="PROSITE" id="PS50803"/>
    </source>
</evidence>
<dbReference type="SMART" id="SM00389">
    <property type="entry name" value="HOX"/>
    <property type="match status" value="1"/>
</dbReference>
<dbReference type="PANTHER" id="PTHR46799:SF2">
    <property type="entry name" value="HOMEOBOX DOMAIN-CONTAINING PROTEIN"/>
    <property type="match status" value="1"/>
</dbReference>
<dbReference type="GeneTree" id="ENSGT00940000165437"/>
<evidence type="ECO:0000256" key="1">
    <source>
        <dbReference type="ARBA" id="ARBA00003263"/>
    </source>
</evidence>
<evidence type="ECO:0000256" key="7">
    <source>
        <dbReference type="ARBA" id="ARBA00038351"/>
    </source>
</evidence>
<name>A0AAQ4S4F0_GASAC</name>
<evidence type="ECO:0000313" key="13">
    <source>
        <dbReference type="Ensembl" id="ENSGACP00000070042.1"/>
    </source>
</evidence>
<evidence type="ECO:0000313" key="14">
    <source>
        <dbReference type="Proteomes" id="UP000007635"/>
    </source>
</evidence>
<evidence type="ECO:0000256" key="5">
    <source>
        <dbReference type="ARBA" id="ARBA00023155"/>
    </source>
</evidence>
<comment type="function">
    <text evidence="1">Sequence-specific transcription factor which is part of a developmental regulatory system that provides cells with specific positional identities on the anterior-posterior axis.</text>
</comment>
<organism evidence="13 14">
    <name type="scientific">Gasterosteus aculeatus aculeatus</name>
    <name type="common">three-spined stickleback</name>
    <dbReference type="NCBI Taxonomy" id="481459"/>
    <lineage>
        <taxon>Eukaryota</taxon>
        <taxon>Metazoa</taxon>
        <taxon>Chordata</taxon>
        <taxon>Craniata</taxon>
        <taxon>Vertebrata</taxon>
        <taxon>Euteleostomi</taxon>
        <taxon>Actinopterygii</taxon>
        <taxon>Neopterygii</taxon>
        <taxon>Teleostei</taxon>
        <taxon>Neoteleostei</taxon>
        <taxon>Acanthomorphata</taxon>
        <taxon>Eupercaria</taxon>
        <taxon>Perciformes</taxon>
        <taxon>Cottioidei</taxon>
        <taxon>Gasterosteales</taxon>
        <taxon>Gasterosteidae</taxon>
        <taxon>Gasterosteus</taxon>
    </lineage>
</organism>
<evidence type="ECO:0000259" key="11">
    <source>
        <dbReference type="PROSITE" id="PS50071"/>
    </source>
</evidence>
<evidence type="ECO:0000256" key="2">
    <source>
        <dbReference type="ARBA" id="ARBA00004123"/>
    </source>
</evidence>
<dbReference type="CDD" id="cd00086">
    <property type="entry name" value="homeodomain"/>
    <property type="match status" value="1"/>
</dbReference>
<evidence type="ECO:0000256" key="9">
    <source>
        <dbReference type="RuleBase" id="RU000682"/>
    </source>
</evidence>
<evidence type="ECO:0000256" key="8">
    <source>
        <dbReference type="PROSITE-ProRule" id="PRU00108"/>
    </source>
</evidence>
<dbReference type="SUPFAM" id="SSF46689">
    <property type="entry name" value="Homeodomain-like"/>
    <property type="match status" value="1"/>
</dbReference>
<evidence type="ECO:0000256" key="6">
    <source>
        <dbReference type="ARBA" id="ARBA00023242"/>
    </source>
</evidence>
<keyword evidence="3" id="KW-0217">Developmental protein</keyword>
<comment type="subcellular location">
    <subcellularLocation>
        <location evidence="2 8 9">Nucleus</location>
    </subcellularLocation>
</comment>
<keyword evidence="4 8" id="KW-0238">DNA-binding</keyword>
<keyword evidence="5 8" id="KW-0371">Homeobox</keyword>
<dbReference type="PROSITE" id="PS50071">
    <property type="entry name" value="HOMEOBOX_2"/>
    <property type="match status" value="1"/>
</dbReference>
<dbReference type="Pfam" id="PF00046">
    <property type="entry name" value="Homeodomain"/>
    <property type="match status" value="1"/>
</dbReference>
<proteinExistence type="inferred from homology"/>
<dbReference type="AlphaFoldDB" id="A0AAQ4S4F0"/>
<reference evidence="13" key="2">
    <citation type="submission" date="2025-08" db="UniProtKB">
        <authorList>
            <consortium name="Ensembl"/>
        </authorList>
    </citation>
    <scope>IDENTIFICATION</scope>
</reference>
<dbReference type="Ensembl" id="ENSGACT00000070316.1">
    <property type="protein sequence ID" value="ENSGACP00000070042.1"/>
    <property type="gene ID" value="ENSGACG00000014085.2"/>
</dbReference>
<sequence length="237" mass="26919">NVTFPLKATPNPCAETACSTSNHRLDRCTQRTIPTLFSSFFKWRPPCRSEPDEQRPVKQRRARANYSSWQLEELEKAFETTHYPDIFMREALALRLDLIEARVQVWFQNRRAKMRRQLKVQGPLGGPFVKRDNEDTLEKANATLKQPTDCSNGEHREGPQEGGNYPWTKNASVRVRPATRRPGKWEGPEGPEGLSPDELRSCSIAKLRAKAREHEAEIHGAVSASGGETRPQTQEGD</sequence>
<reference evidence="13" key="3">
    <citation type="submission" date="2025-09" db="UniProtKB">
        <authorList>
            <consortium name="Ensembl"/>
        </authorList>
    </citation>
    <scope>IDENTIFICATION</scope>
</reference>
<dbReference type="GO" id="GO:0000981">
    <property type="term" value="F:DNA-binding transcription factor activity, RNA polymerase II-specific"/>
    <property type="evidence" value="ECO:0007669"/>
    <property type="project" value="InterPro"/>
</dbReference>
<feature type="DNA-binding region" description="Homeobox" evidence="8">
    <location>
        <begin position="59"/>
        <end position="118"/>
    </location>
</feature>
<feature type="domain" description="Homeobox" evidence="11">
    <location>
        <begin position="57"/>
        <end position="117"/>
    </location>
</feature>
<dbReference type="InterPro" id="IPR001356">
    <property type="entry name" value="HD"/>
</dbReference>
<dbReference type="InterPro" id="IPR017970">
    <property type="entry name" value="Homeobox_CS"/>
</dbReference>
<dbReference type="PANTHER" id="PTHR46799">
    <property type="entry name" value="HOMEOBOX PROTEIN UNC-4 HOMOLOG"/>
    <property type="match status" value="1"/>
</dbReference>
<protein>
    <submittedName>
        <fullName evidence="13">Si:dkey-43p13.5</fullName>
    </submittedName>
</protein>
<dbReference type="PROSITE" id="PS50803">
    <property type="entry name" value="OAR"/>
    <property type="match status" value="1"/>
</dbReference>
<reference evidence="13 14" key="1">
    <citation type="journal article" date="2021" name="G3 (Bethesda)">
        <title>Improved contiguity of the threespine stickleback genome using long-read sequencing.</title>
        <authorList>
            <person name="Nath S."/>
            <person name="Shaw D.E."/>
            <person name="White M.A."/>
        </authorList>
    </citation>
    <scope>NUCLEOTIDE SEQUENCE [LARGE SCALE GENOMIC DNA]</scope>
    <source>
        <strain evidence="13 14">Lake Benthic</strain>
    </source>
</reference>
<dbReference type="PROSITE" id="PS00027">
    <property type="entry name" value="HOMEOBOX_1"/>
    <property type="match status" value="1"/>
</dbReference>
<dbReference type="FunFam" id="1.10.10.60:FF:000304">
    <property type="entry name" value="Visual system homeobox"/>
    <property type="match status" value="1"/>
</dbReference>
<keyword evidence="14" id="KW-1185">Reference proteome</keyword>
<feature type="domain" description="OAR" evidence="12">
    <location>
        <begin position="202"/>
        <end position="215"/>
    </location>
</feature>